<dbReference type="VEuPathDB" id="FungiDB:MAPG_02047"/>
<dbReference type="EMBL" id="ADBL01000517">
    <property type="status" value="NOT_ANNOTATED_CDS"/>
    <property type="molecule type" value="Genomic_DNA"/>
</dbReference>
<evidence type="ECO:0000256" key="1">
    <source>
        <dbReference type="SAM" id="MobiDB-lite"/>
    </source>
</evidence>
<organism evidence="3 4">
    <name type="scientific">Magnaporthiopsis poae (strain ATCC 64411 / 73-15)</name>
    <name type="common">Kentucky bluegrass fungus</name>
    <name type="synonym">Magnaporthe poae</name>
    <dbReference type="NCBI Taxonomy" id="644358"/>
    <lineage>
        <taxon>Eukaryota</taxon>
        <taxon>Fungi</taxon>
        <taxon>Dikarya</taxon>
        <taxon>Ascomycota</taxon>
        <taxon>Pezizomycotina</taxon>
        <taxon>Sordariomycetes</taxon>
        <taxon>Sordariomycetidae</taxon>
        <taxon>Magnaporthales</taxon>
        <taxon>Magnaporthaceae</taxon>
        <taxon>Magnaporthiopsis</taxon>
    </lineage>
</organism>
<dbReference type="EnsemblFungi" id="MAPG_02047T0">
    <property type="protein sequence ID" value="MAPG_02047T0"/>
    <property type="gene ID" value="MAPG_02047"/>
</dbReference>
<feature type="region of interest" description="Disordered" evidence="1">
    <location>
        <begin position="1"/>
        <end position="34"/>
    </location>
</feature>
<dbReference type="OrthoDB" id="5245065at2759"/>
<protein>
    <submittedName>
        <fullName evidence="2 3">Uncharacterized protein</fullName>
    </submittedName>
</protein>
<evidence type="ECO:0000313" key="3">
    <source>
        <dbReference type="EnsemblFungi" id="MAPG_02047T0"/>
    </source>
</evidence>
<reference evidence="3" key="5">
    <citation type="submission" date="2015-06" db="UniProtKB">
        <authorList>
            <consortium name="EnsemblFungi"/>
        </authorList>
    </citation>
    <scope>IDENTIFICATION</scope>
    <source>
        <strain evidence="3">ATCC 64411</strain>
    </source>
</reference>
<name>A0A0C4DQA9_MAGP6</name>
<dbReference type="AlphaFoldDB" id="A0A0C4DQA9"/>
<accession>A0A0C4DQA9</accession>
<reference evidence="2" key="3">
    <citation type="submission" date="2011-03" db="EMBL/GenBank/DDBJ databases">
        <title>Annotation of Magnaporthe poae ATCC 64411.</title>
        <authorList>
            <person name="Ma L.-J."/>
            <person name="Dead R."/>
            <person name="Young S.K."/>
            <person name="Zeng Q."/>
            <person name="Gargeya S."/>
            <person name="Fitzgerald M."/>
            <person name="Haas B."/>
            <person name="Abouelleil A."/>
            <person name="Alvarado L."/>
            <person name="Arachchi H.M."/>
            <person name="Berlin A."/>
            <person name="Brown A."/>
            <person name="Chapman S.B."/>
            <person name="Chen Z."/>
            <person name="Dunbar C."/>
            <person name="Freedman E."/>
            <person name="Gearin G."/>
            <person name="Gellesch M."/>
            <person name="Goldberg J."/>
            <person name="Griggs A."/>
            <person name="Gujja S."/>
            <person name="Heiman D."/>
            <person name="Howarth C."/>
            <person name="Larson L."/>
            <person name="Lui A."/>
            <person name="MacDonald P.J.P."/>
            <person name="Mehta T."/>
            <person name="Montmayeur A."/>
            <person name="Murphy C."/>
            <person name="Neiman D."/>
            <person name="Pearson M."/>
            <person name="Priest M."/>
            <person name="Roberts A."/>
            <person name="Saif S."/>
            <person name="Shea T."/>
            <person name="Shenoy N."/>
            <person name="Sisk P."/>
            <person name="Stolte C."/>
            <person name="Sykes S."/>
            <person name="Yandava C."/>
            <person name="Wortman J."/>
            <person name="Nusbaum C."/>
            <person name="Birren B."/>
        </authorList>
    </citation>
    <scope>NUCLEOTIDE SEQUENCE</scope>
    <source>
        <strain evidence="2">ATCC 64411</strain>
    </source>
</reference>
<dbReference type="Proteomes" id="UP000011715">
    <property type="component" value="Unassembled WGS sequence"/>
</dbReference>
<reference evidence="2" key="1">
    <citation type="submission" date="2010-05" db="EMBL/GenBank/DDBJ databases">
        <title>The Genome Sequence of Magnaporthe poae strain ATCC 64411.</title>
        <authorList>
            <consortium name="The Broad Institute Genome Sequencing Platform"/>
            <consortium name="Broad Institute Genome Sequencing Center for Infectious Disease"/>
            <person name="Ma L.-J."/>
            <person name="Dead R."/>
            <person name="Young S."/>
            <person name="Zeng Q."/>
            <person name="Koehrsen M."/>
            <person name="Alvarado L."/>
            <person name="Berlin A."/>
            <person name="Chapman S.B."/>
            <person name="Chen Z."/>
            <person name="Freedman E."/>
            <person name="Gellesch M."/>
            <person name="Goldberg J."/>
            <person name="Griggs A."/>
            <person name="Gujja S."/>
            <person name="Heilman E.R."/>
            <person name="Heiman D."/>
            <person name="Hepburn T."/>
            <person name="Howarth C."/>
            <person name="Jen D."/>
            <person name="Larson L."/>
            <person name="Mehta T."/>
            <person name="Neiman D."/>
            <person name="Pearson M."/>
            <person name="Roberts A."/>
            <person name="Saif S."/>
            <person name="Shea T."/>
            <person name="Shenoy N."/>
            <person name="Sisk P."/>
            <person name="Stolte C."/>
            <person name="Sykes S."/>
            <person name="Walk T."/>
            <person name="White J."/>
            <person name="Yandava C."/>
            <person name="Haas B."/>
            <person name="Nusbaum C."/>
            <person name="Birren B."/>
        </authorList>
    </citation>
    <scope>NUCLEOTIDE SEQUENCE</scope>
    <source>
        <strain evidence="2">ATCC 64411</strain>
    </source>
</reference>
<proteinExistence type="predicted"/>
<evidence type="ECO:0000313" key="2">
    <source>
        <dbReference type="EMBL" id="KLU82980.1"/>
    </source>
</evidence>
<gene>
    <name evidence="2" type="ORF">MAPG_02047</name>
</gene>
<keyword evidence="4" id="KW-1185">Reference proteome</keyword>
<sequence length="74" mass="8362">MLLRSKSDHVGMLVHTDSDDDDDSQLGSRRKNPYSWGARHGFGDHYESEDIISQLVNLVELSRRDGFPPPPPLT</sequence>
<evidence type="ECO:0000313" key="4">
    <source>
        <dbReference type="Proteomes" id="UP000011715"/>
    </source>
</evidence>
<reference evidence="3" key="4">
    <citation type="journal article" date="2015" name="G3 (Bethesda)">
        <title>Genome sequences of three phytopathogenic species of the Magnaporthaceae family of fungi.</title>
        <authorList>
            <person name="Okagaki L.H."/>
            <person name="Nunes C.C."/>
            <person name="Sailsbery J."/>
            <person name="Clay B."/>
            <person name="Brown D."/>
            <person name="John T."/>
            <person name="Oh Y."/>
            <person name="Young N."/>
            <person name="Fitzgerald M."/>
            <person name="Haas B.J."/>
            <person name="Zeng Q."/>
            <person name="Young S."/>
            <person name="Adiconis X."/>
            <person name="Fan L."/>
            <person name="Levin J.Z."/>
            <person name="Mitchell T.K."/>
            <person name="Okubara P.A."/>
            <person name="Farman M.L."/>
            <person name="Kohn L.M."/>
            <person name="Birren B."/>
            <person name="Ma L.-J."/>
            <person name="Dean R.A."/>
        </authorList>
    </citation>
    <scope>NUCLEOTIDE SEQUENCE</scope>
    <source>
        <strain evidence="3">ATCC 64411 / 73-15</strain>
    </source>
</reference>
<reference evidence="4" key="2">
    <citation type="submission" date="2010-05" db="EMBL/GenBank/DDBJ databases">
        <title>The genome sequence of Magnaporthe poae strain ATCC 64411.</title>
        <authorList>
            <person name="Ma L.-J."/>
            <person name="Dead R."/>
            <person name="Young S."/>
            <person name="Zeng Q."/>
            <person name="Koehrsen M."/>
            <person name="Alvarado L."/>
            <person name="Berlin A."/>
            <person name="Chapman S.B."/>
            <person name="Chen Z."/>
            <person name="Freedman E."/>
            <person name="Gellesch M."/>
            <person name="Goldberg J."/>
            <person name="Griggs A."/>
            <person name="Gujja S."/>
            <person name="Heilman E.R."/>
            <person name="Heiman D."/>
            <person name="Hepburn T."/>
            <person name="Howarth C."/>
            <person name="Jen D."/>
            <person name="Larson L."/>
            <person name="Mehta T."/>
            <person name="Neiman D."/>
            <person name="Pearson M."/>
            <person name="Roberts A."/>
            <person name="Saif S."/>
            <person name="Shea T."/>
            <person name="Shenoy N."/>
            <person name="Sisk P."/>
            <person name="Stolte C."/>
            <person name="Sykes S."/>
            <person name="Walk T."/>
            <person name="White J."/>
            <person name="Yandava C."/>
            <person name="Haas B."/>
            <person name="Nusbaum C."/>
            <person name="Birren B."/>
        </authorList>
    </citation>
    <scope>NUCLEOTIDE SEQUENCE [LARGE SCALE GENOMIC DNA]</scope>
    <source>
        <strain evidence="4">ATCC 64411 / 73-15</strain>
    </source>
</reference>
<dbReference type="EMBL" id="GL876967">
    <property type="protein sequence ID" value="KLU82980.1"/>
    <property type="molecule type" value="Genomic_DNA"/>
</dbReference>